<keyword evidence="9" id="KW-0067">ATP-binding</keyword>
<keyword evidence="5 15" id="KW-0808">Transferase</keyword>
<evidence type="ECO:0000259" key="14">
    <source>
        <dbReference type="Pfam" id="PF07475"/>
    </source>
</evidence>
<dbReference type="InterPro" id="IPR011104">
    <property type="entry name" value="Hpr_kin/Pase_C"/>
</dbReference>
<dbReference type="PANTHER" id="PTHR30305:SF1">
    <property type="entry name" value="HPR KINASE_PHOSPHORYLASE"/>
    <property type="match status" value="1"/>
</dbReference>
<dbReference type="Gene3D" id="3.40.50.300">
    <property type="entry name" value="P-loop containing nucleotide triphosphate hydrolases"/>
    <property type="match status" value="1"/>
</dbReference>
<evidence type="ECO:0000256" key="8">
    <source>
        <dbReference type="ARBA" id="ARBA00022777"/>
    </source>
</evidence>
<organism evidence="15">
    <name type="scientific">bioreactor metagenome</name>
    <dbReference type="NCBI Taxonomy" id="1076179"/>
    <lineage>
        <taxon>unclassified sequences</taxon>
        <taxon>metagenomes</taxon>
        <taxon>ecological metagenomes</taxon>
    </lineage>
</organism>
<dbReference type="Gene3D" id="3.40.1390.20">
    <property type="entry name" value="HprK N-terminal domain-like"/>
    <property type="match status" value="1"/>
</dbReference>
<proteinExistence type="inferred from homology"/>
<dbReference type="HAMAP" id="MF_01249">
    <property type="entry name" value="HPr_kinase"/>
    <property type="match status" value="1"/>
</dbReference>
<dbReference type="GO" id="GO:0046872">
    <property type="term" value="F:metal ion binding"/>
    <property type="evidence" value="ECO:0007669"/>
    <property type="project" value="UniProtKB-KW"/>
</dbReference>
<dbReference type="SUPFAM" id="SSF75138">
    <property type="entry name" value="HprK N-terminal domain-like"/>
    <property type="match status" value="1"/>
</dbReference>
<keyword evidence="8 15" id="KW-0418">Kinase</keyword>
<dbReference type="SUPFAM" id="SSF53795">
    <property type="entry name" value="PEP carboxykinase-like"/>
    <property type="match status" value="1"/>
</dbReference>
<keyword evidence="10" id="KW-0460">Magnesium</keyword>
<comment type="similarity">
    <text evidence="3">Belongs to the HPrK/P family.</text>
</comment>
<dbReference type="GO" id="GO:0005524">
    <property type="term" value="F:ATP binding"/>
    <property type="evidence" value="ECO:0007669"/>
    <property type="project" value="UniProtKB-KW"/>
</dbReference>
<dbReference type="GO" id="GO:0004674">
    <property type="term" value="F:protein serine/threonine kinase activity"/>
    <property type="evidence" value="ECO:0007669"/>
    <property type="project" value="UniProtKB-KW"/>
</dbReference>
<evidence type="ECO:0000256" key="7">
    <source>
        <dbReference type="ARBA" id="ARBA00022741"/>
    </source>
</evidence>
<name>A0A644TV89_9ZZZZ</name>
<evidence type="ECO:0000313" key="15">
    <source>
        <dbReference type="EMBL" id="MPL70569.1"/>
    </source>
</evidence>
<dbReference type="Pfam" id="PF02603">
    <property type="entry name" value="Hpr_kinase_N"/>
    <property type="match status" value="1"/>
</dbReference>
<dbReference type="AlphaFoldDB" id="A0A644TV89"/>
<dbReference type="InterPro" id="IPR028979">
    <property type="entry name" value="Ser_kin/Pase_Hpr-like_N_sf"/>
</dbReference>
<comment type="catalytic activity">
    <reaction evidence="12">
        <text>[HPr protein]-O-phospho-L-serine + phosphate + H(+) = [HPr protein]-L-serine + diphosphate</text>
        <dbReference type="Rhea" id="RHEA:46604"/>
        <dbReference type="Rhea" id="RHEA-COMP:11602"/>
        <dbReference type="Rhea" id="RHEA-COMP:11603"/>
        <dbReference type="ChEBI" id="CHEBI:15378"/>
        <dbReference type="ChEBI" id="CHEBI:29999"/>
        <dbReference type="ChEBI" id="CHEBI:33019"/>
        <dbReference type="ChEBI" id="CHEBI:43474"/>
        <dbReference type="ChEBI" id="CHEBI:83421"/>
    </reaction>
</comment>
<dbReference type="CDD" id="cd01918">
    <property type="entry name" value="HprK_C"/>
    <property type="match status" value="1"/>
</dbReference>
<protein>
    <submittedName>
        <fullName evidence="15">HPr kinase/phosphorylase</fullName>
        <ecNumber evidence="15">2.7.11.-</ecNumber>
    </submittedName>
</protein>
<dbReference type="InterPro" id="IPR003755">
    <property type="entry name" value="HPr(Ser)_kin/Pase"/>
</dbReference>
<evidence type="ECO:0000256" key="9">
    <source>
        <dbReference type="ARBA" id="ARBA00022840"/>
    </source>
</evidence>
<keyword evidence="6" id="KW-0479">Metal-binding</keyword>
<reference evidence="15" key="1">
    <citation type="submission" date="2019-08" db="EMBL/GenBank/DDBJ databases">
        <authorList>
            <person name="Kucharzyk K."/>
            <person name="Murdoch R.W."/>
            <person name="Higgins S."/>
            <person name="Loffler F."/>
        </authorList>
    </citation>
    <scope>NUCLEOTIDE SEQUENCE</scope>
</reference>
<evidence type="ECO:0000256" key="10">
    <source>
        <dbReference type="ARBA" id="ARBA00022842"/>
    </source>
</evidence>
<dbReference type="GO" id="GO:0000155">
    <property type="term" value="F:phosphorelay sensor kinase activity"/>
    <property type="evidence" value="ECO:0007669"/>
    <property type="project" value="InterPro"/>
</dbReference>
<feature type="domain" description="HPr(Ser) kinase/phosphorylase N-terminal" evidence="13">
    <location>
        <begin position="19"/>
        <end position="139"/>
    </location>
</feature>
<evidence type="ECO:0000256" key="2">
    <source>
        <dbReference type="ARBA" id="ARBA00001946"/>
    </source>
</evidence>
<dbReference type="Pfam" id="PF07475">
    <property type="entry name" value="Hpr_kinase_C"/>
    <property type="match status" value="1"/>
</dbReference>
<evidence type="ECO:0000256" key="4">
    <source>
        <dbReference type="ARBA" id="ARBA00022527"/>
    </source>
</evidence>
<dbReference type="InterPro" id="IPR027417">
    <property type="entry name" value="P-loop_NTPase"/>
</dbReference>
<comment type="caution">
    <text evidence="15">The sequence shown here is derived from an EMBL/GenBank/DDBJ whole genome shotgun (WGS) entry which is preliminary data.</text>
</comment>
<gene>
    <name evidence="15" type="primary">hprK_1</name>
    <name evidence="15" type="ORF">SDC9_16326</name>
</gene>
<dbReference type="FunFam" id="3.40.50.300:FF:000174">
    <property type="entry name" value="HPr kinase/phosphorylase"/>
    <property type="match status" value="1"/>
</dbReference>
<sequence length="331" mass="36442">MIGNEPKGFTVLDLLSLELKEQNALDLTCVAGRAGLGRQITVPDLNRPGLALAGFYESFAWNRLQVFGRGECAYLSKLDAEGSHGSVETLFSYDVPCCIFTSSLRPSVSFSEAAEKAGCPVLVTSLNSNEFSGRVLRILSDIFAPKTTIHGVLVEVFGIGILLVGDSGVGKSETALELIERGHRLVADDVVEIRCVNGSILMGQGANKVIGHHMEIRGLGIINITHLYGVGAIRDKKQIQLVCQLEDWDPDKVYDRIGMDELTTDILGVKVPMLEIPVKPGRNIPIIIETASMNERLKKMGYHSAKEFNQNIMRWLESENARTLYFSRDDY</sequence>
<dbReference type="InterPro" id="IPR011126">
    <property type="entry name" value="Hpr_kin/Pase_Hpr_N"/>
</dbReference>
<keyword evidence="7" id="KW-0547">Nucleotide-binding</keyword>
<feature type="domain" description="HPr kinase/phosphorylase C-terminal" evidence="14">
    <location>
        <begin position="143"/>
        <end position="311"/>
    </location>
</feature>
<dbReference type="EC" id="2.7.11.-" evidence="15"/>
<comment type="catalytic activity">
    <reaction evidence="1">
        <text>[HPr protein]-L-serine + ATP = [HPr protein]-O-phospho-L-serine + ADP + H(+)</text>
        <dbReference type="Rhea" id="RHEA:46600"/>
        <dbReference type="Rhea" id="RHEA-COMP:11602"/>
        <dbReference type="Rhea" id="RHEA-COMP:11603"/>
        <dbReference type="ChEBI" id="CHEBI:15378"/>
        <dbReference type="ChEBI" id="CHEBI:29999"/>
        <dbReference type="ChEBI" id="CHEBI:30616"/>
        <dbReference type="ChEBI" id="CHEBI:83421"/>
        <dbReference type="ChEBI" id="CHEBI:456216"/>
    </reaction>
</comment>
<evidence type="ECO:0000256" key="12">
    <source>
        <dbReference type="ARBA" id="ARBA00047657"/>
    </source>
</evidence>
<evidence type="ECO:0000256" key="3">
    <source>
        <dbReference type="ARBA" id="ARBA00006883"/>
    </source>
</evidence>
<dbReference type="GO" id="GO:0006109">
    <property type="term" value="P:regulation of carbohydrate metabolic process"/>
    <property type="evidence" value="ECO:0007669"/>
    <property type="project" value="InterPro"/>
</dbReference>
<keyword evidence="4" id="KW-0723">Serine/threonine-protein kinase</keyword>
<dbReference type="PANTHER" id="PTHR30305">
    <property type="entry name" value="PROTEIN YJDM-RELATED"/>
    <property type="match status" value="1"/>
</dbReference>
<accession>A0A644TV89</accession>
<evidence type="ECO:0000259" key="13">
    <source>
        <dbReference type="Pfam" id="PF02603"/>
    </source>
</evidence>
<evidence type="ECO:0000256" key="1">
    <source>
        <dbReference type="ARBA" id="ARBA00001120"/>
    </source>
</evidence>
<keyword evidence="11" id="KW-0511">Multifunctional enzyme</keyword>
<dbReference type="EMBL" id="VSSQ01000053">
    <property type="protein sequence ID" value="MPL70569.1"/>
    <property type="molecule type" value="Genomic_DNA"/>
</dbReference>
<dbReference type="NCBIfam" id="TIGR00679">
    <property type="entry name" value="hpr-ser"/>
    <property type="match status" value="1"/>
</dbReference>
<evidence type="ECO:0000256" key="5">
    <source>
        <dbReference type="ARBA" id="ARBA00022679"/>
    </source>
</evidence>
<evidence type="ECO:0000256" key="6">
    <source>
        <dbReference type="ARBA" id="ARBA00022723"/>
    </source>
</evidence>
<evidence type="ECO:0000256" key="11">
    <source>
        <dbReference type="ARBA" id="ARBA00023268"/>
    </source>
</evidence>
<comment type="cofactor">
    <cofactor evidence="2">
        <name>Mg(2+)</name>
        <dbReference type="ChEBI" id="CHEBI:18420"/>
    </cofactor>
</comment>